<gene>
    <name evidence="17" type="ORF">BT63DRAFT_259867</name>
</gene>
<keyword evidence="5" id="KW-0547">Nucleotide-binding</keyword>
<evidence type="ECO:0000256" key="10">
    <source>
        <dbReference type="ARBA" id="ARBA00023242"/>
    </source>
</evidence>
<proteinExistence type="predicted"/>
<dbReference type="OrthoDB" id="434258at2759"/>
<evidence type="ECO:0000313" key="18">
    <source>
        <dbReference type="Proteomes" id="UP000799302"/>
    </source>
</evidence>
<dbReference type="GO" id="GO:0016787">
    <property type="term" value="F:hydrolase activity"/>
    <property type="evidence" value="ECO:0007669"/>
    <property type="project" value="UniProtKB-KW"/>
</dbReference>
<comment type="function">
    <text evidence="11">Regulates global gene expression after oxidative stress. Interacts and stabilizes mRNAs and may regulate their transition between different cytoplasmic components after oxidative stress.</text>
</comment>
<keyword evidence="9 13" id="KW-0694">RNA-binding</keyword>
<evidence type="ECO:0000256" key="8">
    <source>
        <dbReference type="ARBA" id="ARBA00022840"/>
    </source>
</evidence>
<dbReference type="PROSITE" id="PS50102">
    <property type="entry name" value="RRM"/>
    <property type="match status" value="1"/>
</dbReference>
<keyword evidence="6" id="KW-0378">Hydrolase</keyword>
<dbReference type="GO" id="GO:0005737">
    <property type="term" value="C:cytoplasm"/>
    <property type="evidence" value="ECO:0007669"/>
    <property type="project" value="UniProtKB-SubCell"/>
</dbReference>
<dbReference type="SUPFAM" id="SSF54928">
    <property type="entry name" value="RNA-binding domain, RBD"/>
    <property type="match status" value="1"/>
</dbReference>
<dbReference type="GO" id="GO:0005524">
    <property type="term" value="F:ATP binding"/>
    <property type="evidence" value="ECO:0007669"/>
    <property type="project" value="UniProtKB-KW"/>
</dbReference>
<feature type="domain" description="RRM" evidence="15">
    <location>
        <begin position="165"/>
        <end position="243"/>
    </location>
</feature>
<feature type="compositionally biased region" description="Low complexity" evidence="14">
    <location>
        <begin position="294"/>
        <end position="305"/>
    </location>
</feature>
<comment type="subcellular location">
    <subcellularLocation>
        <location evidence="2">Cytoplasm</location>
    </subcellularLocation>
    <subcellularLocation>
        <location evidence="1">Nucleus</location>
    </subcellularLocation>
</comment>
<feature type="region of interest" description="Disordered" evidence="14">
    <location>
        <begin position="286"/>
        <end position="315"/>
    </location>
</feature>
<evidence type="ECO:0000259" key="15">
    <source>
        <dbReference type="PROSITE" id="PS50102"/>
    </source>
</evidence>
<organism evidence="17 18">
    <name type="scientific">Microthyrium microscopicum</name>
    <dbReference type="NCBI Taxonomy" id="703497"/>
    <lineage>
        <taxon>Eukaryota</taxon>
        <taxon>Fungi</taxon>
        <taxon>Dikarya</taxon>
        <taxon>Ascomycota</taxon>
        <taxon>Pezizomycotina</taxon>
        <taxon>Dothideomycetes</taxon>
        <taxon>Dothideomycetes incertae sedis</taxon>
        <taxon>Microthyriales</taxon>
        <taxon>Microthyriaceae</taxon>
        <taxon>Microthyrium</taxon>
    </lineage>
</organism>
<keyword evidence="18" id="KW-1185">Reference proteome</keyword>
<dbReference type="Proteomes" id="UP000799302">
    <property type="component" value="Unassembled WGS sequence"/>
</dbReference>
<feature type="domain" description="R3H" evidence="16">
    <location>
        <begin position="329"/>
        <end position="392"/>
    </location>
</feature>
<comment type="subunit">
    <text evidence="12">Interacts with csx1.</text>
</comment>
<evidence type="ECO:0000256" key="12">
    <source>
        <dbReference type="ARBA" id="ARBA00062407"/>
    </source>
</evidence>
<dbReference type="SMART" id="SM00393">
    <property type="entry name" value="R3H"/>
    <property type="match status" value="1"/>
</dbReference>
<evidence type="ECO:0008006" key="19">
    <source>
        <dbReference type="Google" id="ProtNLM"/>
    </source>
</evidence>
<evidence type="ECO:0000256" key="9">
    <source>
        <dbReference type="ARBA" id="ARBA00022884"/>
    </source>
</evidence>
<keyword evidence="10" id="KW-0539">Nucleus</keyword>
<feature type="region of interest" description="Disordered" evidence="14">
    <location>
        <begin position="537"/>
        <end position="631"/>
    </location>
</feature>
<name>A0A6A6UDB9_9PEZI</name>
<evidence type="ECO:0000256" key="1">
    <source>
        <dbReference type="ARBA" id="ARBA00004123"/>
    </source>
</evidence>
<evidence type="ECO:0000256" key="7">
    <source>
        <dbReference type="ARBA" id="ARBA00022806"/>
    </source>
</evidence>
<dbReference type="Gene3D" id="3.30.1370.50">
    <property type="entry name" value="R3H-like domain"/>
    <property type="match status" value="1"/>
</dbReference>
<evidence type="ECO:0000256" key="2">
    <source>
        <dbReference type="ARBA" id="ARBA00004496"/>
    </source>
</evidence>
<keyword evidence="7" id="KW-0347">Helicase</keyword>
<evidence type="ECO:0000256" key="6">
    <source>
        <dbReference type="ARBA" id="ARBA00022801"/>
    </source>
</evidence>
<dbReference type="InterPro" id="IPR035979">
    <property type="entry name" value="RBD_domain_sf"/>
</dbReference>
<dbReference type="InterPro" id="IPR001374">
    <property type="entry name" value="R3H_dom"/>
</dbReference>
<protein>
    <recommendedName>
        <fullName evidence="19">R3H domain protein</fullName>
    </recommendedName>
</protein>
<dbReference type="GO" id="GO:0071014">
    <property type="term" value="C:post-mRNA release spliceosomal complex"/>
    <property type="evidence" value="ECO:0007669"/>
    <property type="project" value="UniProtKB-ARBA"/>
</dbReference>
<accession>A0A6A6UDB9</accession>
<dbReference type="SUPFAM" id="SSF82708">
    <property type="entry name" value="R3H domain"/>
    <property type="match status" value="1"/>
</dbReference>
<evidence type="ECO:0000256" key="13">
    <source>
        <dbReference type="PROSITE-ProRule" id="PRU00176"/>
    </source>
</evidence>
<dbReference type="GO" id="GO:0003677">
    <property type="term" value="F:DNA binding"/>
    <property type="evidence" value="ECO:0007669"/>
    <property type="project" value="UniProtKB-ARBA"/>
</dbReference>
<evidence type="ECO:0000256" key="4">
    <source>
        <dbReference type="ARBA" id="ARBA00022553"/>
    </source>
</evidence>
<dbReference type="PROSITE" id="PS51061">
    <property type="entry name" value="R3H"/>
    <property type="match status" value="1"/>
</dbReference>
<dbReference type="FunFam" id="3.30.1370.50:FF:000002">
    <property type="entry name" value="Immunoglobulin mu DNA-binding protein 2"/>
    <property type="match status" value="1"/>
</dbReference>
<dbReference type="InterPro" id="IPR036867">
    <property type="entry name" value="R3H_dom_sf"/>
</dbReference>
<evidence type="ECO:0000256" key="5">
    <source>
        <dbReference type="ARBA" id="ARBA00022741"/>
    </source>
</evidence>
<reference evidence="17" key="1">
    <citation type="journal article" date="2020" name="Stud. Mycol.">
        <title>101 Dothideomycetes genomes: a test case for predicting lifestyles and emergence of pathogens.</title>
        <authorList>
            <person name="Haridas S."/>
            <person name="Albert R."/>
            <person name="Binder M."/>
            <person name="Bloem J."/>
            <person name="Labutti K."/>
            <person name="Salamov A."/>
            <person name="Andreopoulos B."/>
            <person name="Baker S."/>
            <person name="Barry K."/>
            <person name="Bills G."/>
            <person name="Bluhm B."/>
            <person name="Cannon C."/>
            <person name="Castanera R."/>
            <person name="Culley D."/>
            <person name="Daum C."/>
            <person name="Ezra D."/>
            <person name="Gonzalez J."/>
            <person name="Henrissat B."/>
            <person name="Kuo A."/>
            <person name="Liang C."/>
            <person name="Lipzen A."/>
            <person name="Lutzoni F."/>
            <person name="Magnuson J."/>
            <person name="Mondo S."/>
            <person name="Nolan M."/>
            <person name="Ohm R."/>
            <person name="Pangilinan J."/>
            <person name="Park H.-J."/>
            <person name="Ramirez L."/>
            <person name="Alfaro M."/>
            <person name="Sun H."/>
            <person name="Tritt A."/>
            <person name="Yoshinaga Y."/>
            <person name="Zwiers L.-H."/>
            <person name="Turgeon B."/>
            <person name="Goodwin S."/>
            <person name="Spatafora J."/>
            <person name="Crous P."/>
            <person name="Grigoriev I."/>
        </authorList>
    </citation>
    <scope>NUCLEOTIDE SEQUENCE</scope>
    <source>
        <strain evidence="17">CBS 115976</strain>
    </source>
</reference>
<sequence length="631" mass="68560">MTSQAHDLYYENASQRSPGSHRQHSHLQNQQRQQSRPFDGYGTMPPPPNLYAPDEHGFPAHNLPRYDGRMNATLGAGYPGYDNWGNAGPFASGQNNTLAAIGATTRRNPMGNRPARSGLPSNWVDPQPMPGMPSFTGLDPSHDDQHMRGGGERHHHDIDEELIPTAIVIKNIPFAVKKEQLVSVMTELGLPLPYAFNYHFDQGVFRGLAFANFTTSEETALVINQLNHYDLAGRKLRVEYKKMLPLAERERIEREKRIKRGQLEEQHRPLQAAAQLQNQTSLSSLASNNLQTNSPSPVSSRPRLPGIGAPGGGLDLRSLQESSNIDFNDPAVLNIYSELVIFQRGPEDEMTFPPNLSPTQRRMVHTLAHHLRLGHMSRGTGQDRAVHIFRVPEQAQVSPSNNLPTGHPVDTHRRALNRAATTDFSDVRSDGFYGGPTVARQASGVFGAYPDSPNGLHASANLRSAKSFADLRAYTPSPVPSTASFPAGLSNNLARFTEYGGTAAASNPNLTSTSGNYAAGRDEALLVNGLNGMGLGGGFGPGGGSPRSTRNLWDRDTPAPIGSNRAFSATTQSLEDPSQSRGLNHRQPRGPAPERGPAYGRRVETQRNGHNGGRTSDELSPHTGVDLGVDQ</sequence>
<evidence type="ECO:0000256" key="14">
    <source>
        <dbReference type="SAM" id="MobiDB-lite"/>
    </source>
</evidence>
<dbReference type="Pfam" id="PF01424">
    <property type="entry name" value="R3H"/>
    <property type="match status" value="1"/>
</dbReference>
<dbReference type="EMBL" id="MU004235">
    <property type="protein sequence ID" value="KAF2669373.1"/>
    <property type="molecule type" value="Genomic_DNA"/>
</dbReference>
<dbReference type="AlphaFoldDB" id="A0A6A6UDB9"/>
<keyword evidence="8" id="KW-0067">ATP-binding</keyword>
<evidence type="ECO:0000256" key="11">
    <source>
        <dbReference type="ARBA" id="ARBA00055199"/>
    </source>
</evidence>
<dbReference type="SMART" id="SM00360">
    <property type="entry name" value="RRM"/>
    <property type="match status" value="1"/>
</dbReference>
<keyword evidence="4" id="KW-0597">Phosphoprotein</keyword>
<keyword evidence="3" id="KW-0963">Cytoplasm</keyword>
<dbReference type="InterPro" id="IPR012677">
    <property type="entry name" value="Nucleotide-bd_a/b_plait_sf"/>
</dbReference>
<dbReference type="GO" id="GO:0003723">
    <property type="term" value="F:RNA binding"/>
    <property type="evidence" value="ECO:0007669"/>
    <property type="project" value="UniProtKB-UniRule"/>
</dbReference>
<dbReference type="Pfam" id="PF00076">
    <property type="entry name" value="RRM_1"/>
    <property type="match status" value="1"/>
</dbReference>
<feature type="compositionally biased region" description="Polar residues" evidence="14">
    <location>
        <begin position="565"/>
        <end position="582"/>
    </location>
</feature>
<evidence type="ECO:0000313" key="17">
    <source>
        <dbReference type="EMBL" id="KAF2669373.1"/>
    </source>
</evidence>
<evidence type="ECO:0000259" key="16">
    <source>
        <dbReference type="PROSITE" id="PS51061"/>
    </source>
</evidence>
<dbReference type="Gene3D" id="3.30.70.330">
    <property type="match status" value="1"/>
</dbReference>
<dbReference type="InterPro" id="IPR000504">
    <property type="entry name" value="RRM_dom"/>
</dbReference>
<feature type="compositionally biased region" description="Low complexity" evidence="14">
    <location>
        <begin position="26"/>
        <end position="36"/>
    </location>
</feature>
<dbReference type="FunFam" id="3.30.70.330:FF:000183">
    <property type="entry name" value="R3H domain containing protein"/>
    <property type="match status" value="1"/>
</dbReference>
<dbReference type="GO" id="GO:0004386">
    <property type="term" value="F:helicase activity"/>
    <property type="evidence" value="ECO:0007669"/>
    <property type="project" value="UniProtKB-KW"/>
</dbReference>
<feature type="region of interest" description="Disordered" evidence="14">
    <location>
        <begin position="1"/>
        <end position="58"/>
    </location>
</feature>
<evidence type="ECO:0000256" key="3">
    <source>
        <dbReference type="ARBA" id="ARBA00022490"/>
    </source>
</evidence>